<accession>A0ABW9H0S3</accession>
<dbReference type="Proteomes" id="UP001631949">
    <property type="component" value="Unassembled WGS sequence"/>
</dbReference>
<gene>
    <name evidence="3" type="ORF">ACKQTC_07905</name>
</gene>
<dbReference type="InterPro" id="IPR024301">
    <property type="entry name" value="Amidase_6"/>
</dbReference>
<proteinExistence type="predicted"/>
<dbReference type="Pfam" id="PF12671">
    <property type="entry name" value="Amidase_6"/>
    <property type="match status" value="1"/>
</dbReference>
<feature type="domain" description="Putative amidase" evidence="2">
    <location>
        <begin position="232"/>
        <end position="364"/>
    </location>
</feature>
<dbReference type="RefSeq" id="WP_408977905.1">
    <property type="nucleotide sequence ID" value="NZ_JBJUVG010000013.1"/>
</dbReference>
<organism evidence="3 4">
    <name type="scientific">Peptococcus simiae</name>
    <dbReference type="NCBI Taxonomy" id="1643805"/>
    <lineage>
        <taxon>Bacteria</taxon>
        <taxon>Bacillati</taxon>
        <taxon>Bacillota</taxon>
        <taxon>Clostridia</taxon>
        <taxon>Eubacteriales</taxon>
        <taxon>Peptococcaceae</taxon>
        <taxon>Peptococcus</taxon>
    </lineage>
</organism>
<keyword evidence="4" id="KW-1185">Reference proteome</keyword>
<dbReference type="PANTHER" id="PTHR40032">
    <property type="entry name" value="EXPORTED PROTEIN-RELATED"/>
    <property type="match status" value="1"/>
</dbReference>
<protein>
    <submittedName>
        <fullName evidence="3">Amidase domain-containing protein</fullName>
    </submittedName>
</protein>
<keyword evidence="1" id="KW-0732">Signal</keyword>
<evidence type="ECO:0000313" key="4">
    <source>
        <dbReference type="Proteomes" id="UP001631949"/>
    </source>
</evidence>
<feature type="signal peptide" evidence="1">
    <location>
        <begin position="1"/>
        <end position="25"/>
    </location>
</feature>
<feature type="chain" id="PRO_5046795834" evidence="1">
    <location>
        <begin position="26"/>
        <end position="378"/>
    </location>
</feature>
<comment type="caution">
    <text evidence="3">The sequence shown here is derived from an EMBL/GenBank/DDBJ whole genome shotgun (WGS) entry which is preliminary data.</text>
</comment>
<sequence length="378" mass="42372">MKNKVRSLLAFALCVMLLLPTCVTASEVAASYPKVDLSNNAVQVLEQFNKSVVSAYEKKEIPLESDIFVSHDLFLQLVARNDYIQETQSAYKIIDTNSDFNIDKVVKINNETLKVLTTRTIEQTLSYDNAEAFPFYSSTHEGFILKNTNDGWKIVRVVDEIYGTNLAMDDFLNELDSNQILAQSNAERSAASDIIQDLGGIDYLNLPDANSRNENLERANQVAGLRATSYMYSKARACNYALRWGGSNRNPAFNDYSYSGGDCANFTSQCLNAGGMTYTSSWSPDSYQFINVEGQRDMLINTGRADGCYQYLPTYPNNLDRTGTVVHYTDGSQWYHAVIITQDPMTSYSSIRVSGHTANVINGPIWPNINQIRSFRVH</sequence>
<name>A0ABW9H0S3_9FIRM</name>
<dbReference type="PANTHER" id="PTHR40032:SF1">
    <property type="entry name" value="EXPORTED PROTEIN"/>
    <property type="match status" value="1"/>
</dbReference>
<reference evidence="3 4" key="1">
    <citation type="journal article" date="2016" name="Int. J. Syst. Evol. Microbiol.">
        <title>Peptococcus simiae sp. nov., isolated from rhesus macaque faeces and emended description of the genus Peptococcus.</title>
        <authorList>
            <person name="Shkoporov A.N."/>
            <person name="Efimov B.A."/>
            <person name="Kondova I."/>
            <person name="Ouwerling B."/>
            <person name="Chaplin A.V."/>
            <person name="Shcherbakova V.A."/>
            <person name="Langermans J.A.M."/>
        </authorList>
    </citation>
    <scope>NUCLEOTIDE SEQUENCE [LARGE SCALE GENOMIC DNA]</scope>
    <source>
        <strain evidence="3 4">M108</strain>
    </source>
</reference>
<evidence type="ECO:0000259" key="2">
    <source>
        <dbReference type="Pfam" id="PF12671"/>
    </source>
</evidence>
<dbReference type="EMBL" id="JBJUVG010000013">
    <property type="protein sequence ID" value="MFM9414290.1"/>
    <property type="molecule type" value="Genomic_DNA"/>
</dbReference>
<evidence type="ECO:0000256" key="1">
    <source>
        <dbReference type="SAM" id="SignalP"/>
    </source>
</evidence>
<evidence type="ECO:0000313" key="3">
    <source>
        <dbReference type="EMBL" id="MFM9414290.1"/>
    </source>
</evidence>